<gene>
    <name evidence="1" type="ORF">ML462_12230</name>
</gene>
<evidence type="ECO:0008006" key="3">
    <source>
        <dbReference type="Google" id="ProtNLM"/>
    </source>
</evidence>
<keyword evidence="2" id="KW-1185">Reference proteome</keyword>
<dbReference type="Proteomes" id="UP001139226">
    <property type="component" value="Unassembled WGS sequence"/>
</dbReference>
<comment type="caution">
    <text evidence="1">The sequence shown here is derived from an EMBL/GenBank/DDBJ whole genome shotgun (WGS) entry which is preliminary data.</text>
</comment>
<protein>
    <recommendedName>
        <fullName evidence="3">Glycine dehydrogenase</fullName>
    </recommendedName>
</protein>
<sequence length="90" mass="10831">MSKNRKLFFIDCSEAAECCDKSQYDEANFLEKAKLMLHLAFCKTCKKFSDRNSRLTHLMKEARLETCPEEKKKQWREEIKKEYAEERTSR</sequence>
<dbReference type="EMBL" id="JAKVTV010000004">
    <property type="protein sequence ID" value="MCH4823937.1"/>
    <property type="molecule type" value="Genomic_DNA"/>
</dbReference>
<evidence type="ECO:0000313" key="1">
    <source>
        <dbReference type="EMBL" id="MCH4823937.1"/>
    </source>
</evidence>
<name>A0A9X1V3S5_9FLAO</name>
<dbReference type="AlphaFoldDB" id="A0A9X1V3S5"/>
<organism evidence="1 2">
    <name type="scientific">Christiangramia lutea</name>
    <dbReference type="NCBI Taxonomy" id="1607951"/>
    <lineage>
        <taxon>Bacteria</taxon>
        <taxon>Pseudomonadati</taxon>
        <taxon>Bacteroidota</taxon>
        <taxon>Flavobacteriia</taxon>
        <taxon>Flavobacteriales</taxon>
        <taxon>Flavobacteriaceae</taxon>
        <taxon>Christiangramia</taxon>
    </lineage>
</organism>
<accession>A0A9X1V3S5</accession>
<dbReference type="RefSeq" id="WP_240714109.1">
    <property type="nucleotide sequence ID" value="NZ_JAKVTV010000004.1"/>
</dbReference>
<proteinExistence type="predicted"/>
<reference evidence="1" key="1">
    <citation type="submission" date="2022-03" db="EMBL/GenBank/DDBJ databases">
        <title>Gramella crocea sp. nov., isolated from activated sludge of a seafood processing plant.</title>
        <authorList>
            <person name="Zhang X."/>
        </authorList>
    </citation>
    <scope>NUCLEOTIDE SEQUENCE</scope>
    <source>
        <strain evidence="1">YJ019</strain>
    </source>
</reference>
<evidence type="ECO:0000313" key="2">
    <source>
        <dbReference type="Proteomes" id="UP001139226"/>
    </source>
</evidence>